<keyword evidence="2" id="KW-1185">Reference proteome</keyword>
<name>A0ABT9SHI0_9FLAO</name>
<dbReference type="RefSeq" id="WP_306841226.1">
    <property type="nucleotide sequence ID" value="NZ_JAUSRL010000001.1"/>
</dbReference>
<gene>
    <name evidence="1" type="ORF">J2T04_000745</name>
</gene>
<dbReference type="EMBL" id="JAUSRL010000001">
    <property type="protein sequence ID" value="MDP9958878.1"/>
    <property type="molecule type" value="Genomic_DNA"/>
</dbReference>
<organism evidence="1 2">
    <name type="scientific">Chryseobacterium lathyri</name>
    <dbReference type="NCBI Taxonomy" id="395933"/>
    <lineage>
        <taxon>Bacteria</taxon>
        <taxon>Pseudomonadati</taxon>
        <taxon>Bacteroidota</taxon>
        <taxon>Flavobacteriia</taxon>
        <taxon>Flavobacteriales</taxon>
        <taxon>Weeksellaceae</taxon>
        <taxon>Chryseobacterium group</taxon>
        <taxon>Chryseobacterium</taxon>
    </lineage>
</organism>
<reference evidence="1 2" key="1">
    <citation type="submission" date="2023-07" db="EMBL/GenBank/DDBJ databases">
        <title>Sorghum-associated microbial communities from plants grown in Nebraska, USA.</title>
        <authorList>
            <person name="Schachtman D."/>
        </authorList>
    </citation>
    <scope>NUCLEOTIDE SEQUENCE [LARGE SCALE GENOMIC DNA]</scope>
    <source>
        <strain evidence="1 2">CC351</strain>
    </source>
</reference>
<protein>
    <submittedName>
        <fullName evidence="1">Uncharacterized protein</fullName>
    </submittedName>
</protein>
<accession>A0ABT9SHI0</accession>
<comment type="caution">
    <text evidence="1">The sequence shown here is derived from an EMBL/GenBank/DDBJ whole genome shotgun (WGS) entry which is preliminary data.</text>
</comment>
<dbReference type="Proteomes" id="UP001235513">
    <property type="component" value="Unassembled WGS sequence"/>
</dbReference>
<sequence>MSRFLLQKKKLLEEVLEKASSETTEQSSTGILKSLERSLLDDFKISLSYKSLETYYKVIVENENDYNIKPVILDDLSRYLGYESFKAYCLDWKTIEYAINQTVSKIVINIVNKPFINLTEFISNNKSMSGGVLGIIALMGLLFSKGVFTPKECMYWDGDQYQLAHCNDKNPNHHLIPIDTVKLKYLKKSTRPDTINVESSLGKVWYDKSDNDVEFFTSHGVNPENEKTLKEATEHIIYTYGGENAK</sequence>
<evidence type="ECO:0000313" key="2">
    <source>
        <dbReference type="Proteomes" id="UP001235513"/>
    </source>
</evidence>
<proteinExistence type="predicted"/>
<evidence type="ECO:0000313" key="1">
    <source>
        <dbReference type="EMBL" id="MDP9958878.1"/>
    </source>
</evidence>